<evidence type="ECO:0000313" key="5">
    <source>
        <dbReference type="Proteomes" id="UP001454036"/>
    </source>
</evidence>
<evidence type="ECO:0000256" key="2">
    <source>
        <dbReference type="PROSITE-ProRule" id="PRU00176"/>
    </source>
</evidence>
<dbReference type="SUPFAM" id="SSF54928">
    <property type="entry name" value="RNA-binding domain, RBD"/>
    <property type="match status" value="1"/>
</dbReference>
<protein>
    <submittedName>
        <fullName evidence="4">RNA metabolism protein</fullName>
    </submittedName>
</protein>
<dbReference type="InterPro" id="IPR000504">
    <property type="entry name" value="RRM_dom"/>
</dbReference>
<sequence>MASHHEVMVPGNGSRGSVWPIMSNYSPFSDRNLSKLFVGGLAWETKSESLHRYFEQFGEIEEAVVIYDRTSGRSKGYGFVTFKDQEAARRACENPNPVIDSREANCNIASLGRRHQPLLSSPYGVMVPTSPRSPVIGSPHAGSSLYQLPLNYGYQPGYYYPSFRPMIYGPGYMYPQPQVYVPPSSKKLPDDPITQRMPYGHASGGGFFLTSPNAMHSTGPGFGEALQYSSGSFAPPLRTPLALAMAPLETRHHVTNDSSSDEPA</sequence>
<keyword evidence="1 2" id="KW-0694">RNA-binding</keyword>
<dbReference type="PANTHER" id="PTHR11176">
    <property type="entry name" value="BOULE-RELATED"/>
    <property type="match status" value="1"/>
</dbReference>
<feature type="domain" description="RRM" evidence="3">
    <location>
        <begin position="34"/>
        <end position="111"/>
    </location>
</feature>
<dbReference type="GO" id="GO:0003723">
    <property type="term" value="F:RNA binding"/>
    <property type="evidence" value="ECO:0007669"/>
    <property type="project" value="UniProtKB-UniRule"/>
</dbReference>
<dbReference type="PROSITE" id="PS50102">
    <property type="entry name" value="RRM"/>
    <property type="match status" value="1"/>
</dbReference>
<comment type="caution">
    <text evidence="4">The sequence shown here is derived from an EMBL/GenBank/DDBJ whole genome shotgun (WGS) entry which is preliminary data.</text>
</comment>
<dbReference type="InterPro" id="IPR035979">
    <property type="entry name" value="RBD_domain_sf"/>
</dbReference>
<dbReference type="EMBL" id="BAABME010004072">
    <property type="protein sequence ID" value="GAA0161081.1"/>
    <property type="molecule type" value="Genomic_DNA"/>
</dbReference>
<dbReference type="CDD" id="cd12384">
    <property type="entry name" value="RRM_RBM24_RBM38_like"/>
    <property type="match status" value="1"/>
</dbReference>
<dbReference type="Gene3D" id="3.30.70.330">
    <property type="match status" value="1"/>
</dbReference>
<evidence type="ECO:0000259" key="3">
    <source>
        <dbReference type="PROSITE" id="PS50102"/>
    </source>
</evidence>
<organism evidence="4 5">
    <name type="scientific">Lithospermum erythrorhizon</name>
    <name type="common">Purple gromwell</name>
    <name type="synonym">Lithospermum officinale var. erythrorhizon</name>
    <dbReference type="NCBI Taxonomy" id="34254"/>
    <lineage>
        <taxon>Eukaryota</taxon>
        <taxon>Viridiplantae</taxon>
        <taxon>Streptophyta</taxon>
        <taxon>Embryophyta</taxon>
        <taxon>Tracheophyta</taxon>
        <taxon>Spermatophyta</taxon>
        <taxon>Magnoliopsida</taxon>
        <taxon>eudicotyledons</taxon>
        <taxon>Gunneridae</taxon>
        <taxon>Pentapetalae</taxon>
        <taxon>asterids</taxon>
        <taxon>lamiids</taxon>
        <taxon>Boraginales</taxon>
        <taxon>Boraginaceae</taxon>
        <taxon>Boraginoideae</taxon>
        <taxon>Lithospermeae</taxon>
        <taxon>Lithospermum</taxon>
    </lineage>
</organism>
<reference evidence="4 5" key="1">
    <citation type="submission" date="2024-01" db="EMBL/GenBank/DDBJ databases">
        <title>The complete chloroplast genome sequence of Lithospermum erythrorhizon: insights into the phylogenetic relationship among Boraginaceae species and the maternal lineages of purple gromwells.</title>
        <authorList>
            <person name="Okada T."/>
            <person name="Watanabe K."/>
        </authorList>
    </citation>
    <scope>NUCLEOTIDE SEQUENCE [LARGE SCALE GENOMIC DNA]</scope>
</reference>
<dbReference type="Proteomes" id="UP001454036">
    <property type="component" value="Unassembled WGS sequence"/>
</dbReference>
<accession>A0AAV3QCU2</accession>
<dbReference type="PANTHER" id="PTHR11176:SF57">
    <property type="entry name" value="PROTEIN BOULE"/>
    <property type="match status" value="1"/>
</dbReference>
<dbReference type="AlphaFoldDB" id="A0AAV3QCU2"/>
<dbReference type="InterPro" id="IPR012677">
    <property type="entry name" value="Nucleotide-bd_a/b_plait_sf"/>
</dbReference>
<dbReference type="SMART" id="SM00360">
    <property type="entry name" value="RRM"/>
    <property type="match status" value="1"/>
</dbReference>
<proteinExistence type="predicted"/>
<dbReference type="Pfam" id="PF00076">
    <property type="entry name" value="RRM_1"/>
    <property type="match status" value="1"/>
</dbReference>
<name>A0AAV3QCU2_LITER</name>
<evidence type="ECO:0000256" key="1">
    <source>
        <dbReference type="ARBA" id="ARBA00022884"/>
    </source>
</evidence>
<gene>
    <name evidence="4" type="ORF">LIER_17483</name>
</gene>
<evidence type="ECO:0000313" key="4">
    <source>
        <dbReference type="EMBL" id="GAA0161081.1"/>
    </source>
</evidence>
<keyword evidence="5" id="KW-1185">Reference proteome</keyword>